<keyword evidence="4" id="KW-0720">Serine protease</keyword>
<evidence type="ECO:0000256" key="5">
    <source>
        <dbReference type="ARBA" id="ARBA00023157"/>
    </source>
</evidence>
<keyword evidence="2" id="KW-0732">Signal</keyword>
<evidence type="ECO:0000256" key="1">
    <source>
        <dbReference type="ARBA" id="ARBA00022670"/>
    </source>
</evidence>
<evidence type="ECO:0000259" key="8">
    <source>
        <dbReference type="PROSITE" id="PS50240"/>
    </source>
</evidence>
<dbReference type="SMART" id="SM00020">
    <property type="entry name" value="Tryp_SPc"/>
    <property type="match status" value="1"/>
</dbReference>
<dbReference type="Proteomes" id="UP000052978">
    <property type="component" value="Unassembled WGS sequence"/>
</dbReference>
<keyword evidence="3" id="KW-0378">Hydrolase</keyword>
<dbReference type="CDD" id="cd00190">
    <property type="entry name" value="Tryp_SPc"/>
    <property type="match status" value="1"/>
</dbReference>
<evidence type="ECO:0000256" key="4">
    <source>
        <dbReference type="ARBA" id="ARBA00022825"/>
    </source>
</evidence>
<accession>S7MJ95</accession>
<dbReference type="PANTHER" id="PTHR24253:SF144">
    <property type="entry name" value="CHYMOTRYPSIN-LIKE PROTEASE CTRL-1-RELATED"/>
    <property type="match status" value="1"/>
</dbReference>
<comment type="similarity">
    <text evidence="7">Belongs to the peptidase S1 family. CLIP subfamily.</text>
</comment>
<dbReference type="PROSITE" id="PS00135">
    <property type="entry name" value="TRYPSIN_SER"/>
    <property type="match status" value="1"/>
</dbReference>
<evidence type="ECO:0000256" key="3">
    <source>
        <dbReference type="ARBA" id="ARBA00022801"/>
    </source>
</evidence>
<dbReference type="AlphaFoldDB" id="S7MJ95"/>
<dbReference type="GO" id="GO:0004252">
    <property type="term" value="F:serine-type endopeptidase activity"/>
    <property type="evidence" value="ECO:0007669"/>
    <property type="project" value="InterPro"/>
</dbReference>
<dbReference type="InterPro" id="IPR009003">
    <property type="entry name" value="Peptidase_S1_PA"/>
</dbReference>
<dbReference type="FunFam" id="2.40.10.10:FF:000002">
    <property type="entry name" value="Transmembrane protease serine"/>
    <property type="match status" value="1"/>
</dbReference>
<keyword evidence="5" id="KW-1015">Disulfide bond</keyword>
<dbReference type="InterPro" id="IPR033116">
    <property type="entry name" value="TRYPSIN_SER"/>
</dbReference>
<dbReference type="Pfam" id="PF00089">
    <property type="entry name" value="Trypsin"/>
    <property type="match status" value="1"/>
</dbReference>
<dbReference type="Gene3D" id="2.40.10.10">
    <property type="entry name" value="Trypsin-like serine proteases"/>
    <property type="match status" value="2"/>
</dbReference>
<reference evidence="9 10" key="1">
    <citation type="journal article" date="2013" name="Nat. Commun.">
        <title>Genome analysis reveals insights into physiology and longevity of the Brandt's bat Myotis brandtii.</title>
        <authorList>
            <person name="Seim I."/>
            <person name="Fang X."/>
            <person name="Xiong Z."/>
            <person name="Lobanov A.V."/>
            <person name="Huang Z."/>
            <person name="Ma S."/>
            <person name="Feng Y."/>
            <person name="Turanov A.A."/>
            <person name="Zhu Y."/>
            <person name="Lenz T.L."/>
            <person name="Gerashchenko M.V."/>
            <person name="Fan D."/>
            <person name="Hee Yim S."/>
            <person name="Yao X."/>
            <person name="Jordan D."/>
            <person name="Xiong Y."/>
            <person name="Ma Y."/>
            <person name="Lyapunov A.N."/>
            <person name="Chen G."/>
            <person name="Kulakova O.I."/>
            <person name="Sun Y."/>
            <person name="Lee S.G."/>
            <person name="Bronson R.T."/>
            <person name="Moskalev A.A."/>
            <person name="Sunyaev S.R."/>
            <person name="Zhang G."/>
            <person name="Krogh A."/>
            <person name="Wang J."/>
            <person name="Gladyshev V.N."/>
        </authorList>
    </citation>
    <scope>NUCLEOTIDE SEQUENCE [LARGE SCALE GENOMIC DNA]</scope>
</reference>
<gene>
    <name evidence="9" type="ORF">D623_10000982</name>
</gene>
<keyword evidence="6" id="KW-0325">Glycoprotein</keyword>
<proteinExistence type="inferred from homology"/>
<keyword evidence="10" id="KW-1185">Reference proteome</keyword>
<evidence type="ECO:0000256" key="6">
    <source>
        <dbReference type="ARBA" id="ARBA00023180"/>
    </source>
</evidence>
<evidence type="ECO:0000313" key="10">
    <source>
        <dbReference type="Proteomes" id="UP000052978"/>
    </source>
</evidence>
<dbReference type="PROSITE" id="PS50240">
    <property type="entry name" value="TRYPSIN_DOM"/>
    <property type="match status" value="1"/>
</dbReference>
<keyword evidence="1" id="KW-0645">Protease</keyword>
<dbReference type="InterPro" id="IPR001254">
    <property type="entry name" value="Trypsin_dom"/>
</dbReference>
<dbReference type="PANTHER" id="PTHR24253">
    <property type="entry name" value="TRANSMEMBRANE PROTEASE SERINE"/>
    <property type="match status" value="1"/>
</dbReference>
<evidence type="ECO:0000256" key="7">
    <source>
        <dbReference type="ARBA" id="ARBA00024195"/>
    </source>
</evidence>
<dbReference type="InterPro" id="IPR043504">
    <property type="entry name" value="Peptidase_S1_PA_chymotrypsin"/>
</dbReference>
<protein>
    <submittedName>
        <fullName evidence="9">Mastin</fullName>
    </submittedName>
</protein>
<dbReference type="GO" id="GO:0006508">
    <property type="term" value="P:proteolysis"/>
    <property type="evidence" value="ECO:0007669"/>
    <property type="project" value="UniProtKB-KW"/>
</dbReference>
<dbReference type="EMBL" id="KE161499">
    <property type="protein sequence ID" value="EPQ04201.1"/>
    <property type="molecule type" value="Genomic_DNA"/>
</dbReference>
<name>S7MJ95_MYOBR</name>
<evidence type="ECO:0000313" key="9">
    <source>
        <dbReference type="EMBL" id="EPQ04201.1"/>
    </source>
</evidence>
<dbReference type="SUPFAM" id="SSF50494">
    <property type="entry name" value="Trypsin-like serine proteases"/>
    <property type="match status" value="2"/>
</dbReference>
<organism evidence="9 10">
    <name type="scientific">Myotis brandtii</name>
    <name type="common">Brandt's bat</name>
    <dbReference type="NCBI Taxonomy" id="109478"/>
    <lineage>
        <taxon>Eukaryota</taxon>
        <taxon>Metazoa</taxon>
        <taxon>Chordata</taxon>
        <taxon>Craniata</taxon>
        <taxon>Vertebrata</taxon>
        <taxon>Euteleostomi</taxon>
        <taxon>Mammalia</taxon>
        <taxon>Eutheria</taxon>
        <taxon>Laurasiatheria</taxon>
        <taxon>Chiroptera</taxon>
        <taxon>Yangochiroptera</taxon>
        <taxon>Vespertilionidae</taxon>
        <taxon>Myotis</taxon>
    </lineage>
</organism>
<sequence>MAGVAQKEWKEYLVVGKEQKPGPALLLSQPLPTAPLPPPYQLQEVMVPMVGNRVCNQRYQNSSTSTGQIIKDDMLCAGKPLPPPYNLQEVEVPIVANEICQQQYGYVIQDDLLCAGSWGRGTCNGDSGGPLVCKWRETWVQVGVVSWGKGCGLTNFPGVYARVTSFLPWIRHHIHSSP</sequence>
<evidence type="ECO:0000256" key="2">
    <source>
        <dbReference type="ARBA" id="ARBA00022729"/>
    </source>
</evidence>
<feature type="domain" description="Peptidase S1" evidence="8">
    <location>
        <begin position="25"/>
        <end position="175"/>
    </location>
</feature>